<proteinExistence type="predicted"/>
<comment type="caution">
    <text evidence="1">The sequence shown here is derived from an EMBL/GenBank/DDBJ whole genome shotgun (WGS) entry which is preliminary data.</text>
</comment>
<sequence length="35" mass="3950">MTGFDKLKAGAKELLIDTYLELNQDEVIAKLKKVL</sequence>
<dbReference type="AlphaFoldDB" id="X1QSF3"/>
<name>X1QSF3_9ZZZZ</name>
<evidence type="ECO:0000313" key="1">
    <source>
        <dbReference type="EMBL" id="GAI46199.1"/>
    </source>
</evidence>
<dbReference type="EMBL" id="BARV01025719">
    <property type="protein sequence ID" value="GAI46199.1"/>
    <property type="molecule type" value="Genomic_DNA"/>
</dbReference>
<feature type="non-terminal residue" evidence="1">
    <location>
        <position position="35"/>
    </location>
</feature>
<reference evidence="1" key="1">
    <citation type="journal article" date="2014" name="Front. Microbiol.">
        <title>High frequency of phylogenetically diverse reductive dehalogenase-homologous genes in deep subseafloor sedimentary metagenomes.</title>
        <authorList>
            <person name="Kawai M."/>
            <person name="Futagami T."/>
            <person name="Toyoda A."/>
            <person name="Takaki Y."/>
            <person name="Nishi S."/>
            <person name="Hori S."/>
            <person name="Arai W."/>
            <person name="Tsubouchi T."/>
            <person name="Morono Y."/>
            <person name="Uchiyama I."/>
            <person name="Ito T."/>
            <person name="Fujiyama A."/>
            <person name="Inagaki F."/>
            <person name="Takami H."/>
        </authorList>
    </citation>
    <scope>NUCLEOTIDE SEQUENCE</scope>
    <source>
        <strain evidence="1">Expedition CK06-06</strain>
    </source>
</reference>
<organism evidence="1">
    <name type="scientific">marine sediment metagenome</name>
    <dbReference type="NCBI Taxonomy" id="412755"/>
    <lineage>
        <taxon>unclassified sequences</taxon>
        <taxon>metagenomes</taxon>
        <taxon>ecological metagenomes</taxon>
    </lineage>
</organism>
<protein>
    <submittedName>
        <fullName evidence="1">Uncharacterized protein</fullName>
    </submittedName>
</protein>
<accession>X1QSF3</accession>
<gene>
    <name evidence="1" type="ORF">S06H3_41685</name>
</gene>